<organism evidence="1 2">
    <name type="scientific">Staurois parvus</name>
    <dbReference type="NCBI Taxonomy" id="386267"/>
    <lineage>
        <taxon>Eukaryota</taxon>
        <taxon>Metazoa</taxon>
        <taxon>Chordata</taxon>
        <taxon>Craniata</taxon>
        <taxon>Vertebrata</taxon>
        <taxon>Euteleostomi</taxon>
        <taxon>Amphibia</taxon>
        <taxon>Batrachia</taxon>
        <taxon>Anura</taxon>
        <taxon>Neobatrachia</taxon>
        <taxon>Ranoidea</taxon>
        <taxon>Ranidae</taxon>
        <taxon>Staurois</taxon>
    </lineage>
</organism>
<name>A0ABN9BP99_9NEOB</name>
<comment type="caution">
    <text evidence="1">The sequence shown here is derived from an EMBL/GenBank/DDBJ whole genome shotgun (WGS) entry which is preliminary data.</text>
</comment>
<proteinExistence type="predicted"/>
<protein>
    <submittedName>
        <fullName evidence="1">Uncharacterized protein</fullName>
    </submittedName>
</protein>
<sequence length="44" mass="5180">MSQLEDSDLTPNYTDFIVPHICLQVWTHGEFYINCYKILTDVLC</sequence>
<gene>
    <name evidence="1" type="ORF">SPARVUS_LOCUS3357704</name>
</gene>
<keyword evidence="2" id="KW-1185">Reference proteome</keyword>
<dbReference type="Proteomes" id="UP001162483">
    <property type="component" value="Unassembled WGS sequence"/>
</dbReference>
<feature type="non-terminal residue" evidence="1">
    <location>
        <position position="44"/>
    </location>
</feature>
<reference evidence="1" key="1">
    <citation type="submission" date="2023-05" db="EMBL/GenBank/DDBJ databases">
        <authorList>
            <person name="Stuckert A."/>
        </authorList>
    </citation>
    <scope>NUCLEOTIDE SEQUENCE</scope>
</reference>
<evidence type="ECO:0000313" key="1">
    <source>
        <dbReference type="EMBL" id="CAI9549507.1"/>
    </source>
</evidence>
<accession>A0ABN9BP99</accession>
<dbReference type="EMBL" id="CATNWA010005188">
    <property type="protein sequence ID" value="CAI9549507.1"/>
    <property type="molecule type" value="Genomic_DNA"/>
</dbReference>
<evidence type="ECO:0000313" key="2">
    <source>
        <dbReference type="Proteomes" id="UP001162483"/>
    </source>
</evidence>